<proteinExistence type="predicted"/>
<gene>
    <name evidence="1" type="ORF">LTRI10_LOCUS11950</name>
</gene>
<dbReference type="PANTHER" id="PTHR33116:SF86">
    <property type="entry name" value="REVERSE TRANSCRIPTASE DOMAIN-CONTAINING PROTEIN"/>
    <property type="match status" value="1"/>
</dbReference>
<accession>A0AAV2D993</accession>
<reference evidence="1 2" key="1">
    <citation type="submission" date="2024-04" db="EMBL/GenBank/DDBJ databases">
        <authorList>
            <person name="Fracassetti M."/>
        </authorList>
    </citation>
    <scope>NUCLEOTIDE SEQUENCE [LARGE SCALE GENOMIC DNA]</scope>
</reference>
<organism evidence="1 2">
    <name type="scientific">Linum trigynum</name>
    <dbReference type="NCBI Taxonomy" id="586398"/>
    <lineage>
        <taxon>Eukaryota</taxon>
        <taxon>Viridiplantae</taxon>
        <taxon>Streptophyta</taxon>
        <taxon>Embryophyta</taxon>
        <taxon>Tracheophyta</taxon>
        <taxon>Spermatophyta</taxon>
        <taxon>Magnoliopsida</taxon>
        <taxon>eudicotyledons</taxon>
        <taxon>Gunneridae</taxon>
        <taxon>Pentapetalae</taxon>
        <taxon>rosids</taxon>
        <taxon>fabids</taxon>
        <taxon>Malpighiales</taxon>
        <taxon>Linaceae</taxon>
        <taxon>Linum</taxon>
    </lineage>
</organism>
<sequence length="138" mass="16205">MKRVEKHDKYLGLATVAGRSKKEMLMELKERVRKKLNGWKEKTLSSAAREVLIKSVALAQLSYAMIVFRIPEGELEEIQRHIYNFWWGQRGSECRAHCVKREEMACPKEEGGMGFRELRDFNTAMLAKQLWNLYKKPD</sequence>
<dbReference type="EMBL" id="OZ034815">
    <property type="protein sequence ID" value="CAL1369229.1"/>
    <property type="molecule type" value="Genomic_DNA"/>
</dbReference>
<evidence type="ECO:0000313" key="1">
    <source>
        <dbReference type="EMBL" id="CAL1369229.1"/>
    </source>
</evidence>
<dbReference type="Proteomes" id="UP001497516">
    <property type="component" value="Chromosome 2"/>
</dbReference>
<protein>
    <recommendedName>
        <fullName evidence="3">Reverse transcriptase</fullName>
    </recommendedName>
</protein>
<evidence type="ECO:0000313" key="2">
    <source>
        <dbReference type="Proteomes" id="UP001497516"/>
    </source>
</evidence>
<evidence type="ECO:0008006" key="3">
    <source>
        <dbReference type="Google" id="ProtNLM"/>
    </source>
</evidence>
<dbReference type="PANTHER" id="PTHR33116">
    <property type="entry name" value="REVERSE TRANSCRIPTASE ZINC-BINDING DOMAIN-CONTAINING PROTEIN-RELATED-RELATED"/>
    <property type="match status" value="1"/>
</dbReference>
<keyword evidence="2" id="KW-1185">Reference proteome</keyword>
<dbReference type="AlphaFoldDB" id="A0AAV2D993"/>
<name>A0AAV2D993_9ROSI</name>